<dbReference type="SMART" id="SM00369">
    <property type="entry name" value="LRR_TYP"/>
    <property type="match status" value="5"/>
</dbReference>
<dbReference type="InterPro" id="IPR003591">
    <property type="entry name" value="Leu-rich_rpt_typical-subtyp"/>
</dbReference>
<dbReference type="SMART" id="SM00365">
    <property type="entry name" value="LRR_SD22"/>
    <property type="match status" value="4"/>
</dbReference>
<evidence type="ECO:0000256" key="1">
    <source>
        <dbReference type="ARBA" id="ARBA00022614"/>
    </source>
</evidence>
<dbReference type="InterPro" id="IPR032675">
    <property type="entry name" value="LRR_dom_sf"/>
</dbReference>
<dbReference type="EMBL" id="OU895879">
    <property type="protein sequence ID" value="CAH1730577.1"/>
    <property type="molecule type" value="Genomic_DNA"/>
</dbReference>
<feature type="chain" id="PRO_5040434839" evidence="3">
    <location>
        <begin position="20"/>
        <end position="264"/>
    </location>
</feature>
<evidence type="ECO:0000256" key="3">
    <source>
        <dbReference type="SAM" id="SignalP"/>
    </source>
</evidence>
<dbReference type="Proteomes" id="UP001153620">
    <property type="component" value="Chromosome 3"/>
</dbReference>
<proteinExistence type="predicted"/>
<keyword evidence="5" id="KW-1185">Reference proteome</keyword>
<keyword evidence="1" id="KW-0433">Leucine-rich repeat</keyword>
<accession>A0A9P0J743</accession>
<dbReference type="AlphaFoldDB" id="A0A9P0J743"/>
<gene>
    <name evidence="4" type="ORF">CHIRRI_LOCUS12593</name>
</gene>
<dbReference type="Gene3D" id="3.80.10.10">
    <property type="entry name" value="Ribonuclease Inhibitor"/>
    <property type="match status" value="1"/>
</dbReference>
<evidence type="ECO:0000313" key="4">
    <source>
        <dbReference type="EMBL" id="CAH1730577.1"/>
    </source>
</evidence>
<dbReference type="GO" id="GO:0005615">
    <property type="term" value="C:extracellular space"/>
    <property type="evidence" value="ECO:0007669"/>
    <property type="project" value="TreeGrafter"/>
</dbReference>
<reference evidence="4" key="1">
    <citation type="submission" date="2022-01" db="EMBL/GenBank/DDBJ databases">
        <authorList>
            <person name="King R."/>
        </authorList>
    </citation>
    <scope>NUCLEOTIDE SEQUENCE</scope>
</reference>
<protein>
    <submittedName>
        <fullName evidence="4">Uncharacterized protein</fullName>
    </submittedName>
</protein>
<name>A0A9P0J743_9DIPT</name>
<dbReference type="Pfam" id="PF13855">
    <property type="entry name" value="LRR_8"/>
    <property type="match status" value="1"/>
</dbReference>
<dbReference type="PANTHER" id="PTHR45712">
    <property type="entry name" value="AGAP008170-PA"/>
    <property type="match status" value="1"/>
</dbReference>
<reference evidence="4" key="2">
    <citation type="submission" date="2022-10" db="EMBL/GenBank/DDBJ databases">
        <authorList>
            <consortium name="ENA_rothamsted_submissions"/>
            <consortium name="culmorum"/>
            <person name="King R."/>
        </authorList>
    </citation>
    <scope>NUCLEOTIDE SEQUENCE</scope>
</reference>
<evidence type="ECO:0000313" key="5">
    <source>
        <dbReference type="Proteomes" id="UP001153620"/>
    </source>
</evidence>
<organism evidence="4 5">
    <name type="scientific">Chironomus riparius</name>
    <dbReference type="NCBI Taxonomy" id="315576"/>
    <lineage>
        <taxon>Eukaryota</taxon>
        <taxon>Metazoa</taxon>
        <taxon>Ecdysozoa</taxon>
        <taxon>Arthropoda</taxon>
        <taxon>Hexapoda</taxon>
        <taxon>Insecta</taxon>
        <taxon>Pterygota</taxon>
        <taxon>Neoptera</taxon>
        <taxon>Endopterygota</taxon>
        <taxon>Diptera</taxon>
        <taxon>Nematocera</taxon>
        <taxon>Chironomoidea</taxon>
        <taxon>Chironomidae</taxon>
        <taxon>Chironominae</taxon>
        <taxon>Chironomus</taxon>
    </lineage>
</organism>
<dbReference type="PANTHER" id="PTHR45712:SF22">
    <property type="entry name" value="INSULIN-LIKE GROWTH FACTOR-BINDING PROTEIN COMPLEX ACID LABILE SUBUNIT"/>
    <property type="match status" value="1"/>
</dbReference>
<evidence type="ECO:0000256" key="2">
    <source>
        <dbReference type="ARBA" id="ARBA00022737"/>
    </source>
</evidence>
<dbReference type="InterPro" id="IPR001611">
    <property type="entry name" value="Leu-rich_rpt"/>
</dbReference>
<sequence>MRQILSLTILLIIAVISDGQSVGGYYKDRHWATFEMNLWTYCINPNHSIFNEHTIISEKKTEWTKGLTFMENKKVSYLPVKVYKSFPSLIAYIAYNCSLRTVNQENFERLKELQYISLSQNFLSFIPVNTFQNVTKLKYLYLSNNHFQNIDETLFNKLGNLRTLHISHNKLSMVPKTAFTSLTELRNITLSFNFIQRLDNDHFENNKKLERVWLNHNRIEFLSSTMFDKMSNVKTVDLSENRCVNASATPTRLQQLKEKVKLNC</sequence>
<dbReference type="SUPFAM" id="SSF52058">
    <property type="entry name" value="L domain-like"/>
    <property type="match status" value="1"/>
</dbReference>
<dbReference type="InterPro" id="IPR050333">
    <property type="entry name" value="SLRP"/>
</dbReference>
<feature type="signal peptide" evidence="3">
    <location>
        <begin position="1"/>
        <end position="19"/>
    </location>
</feature>
<keyword evidence="3" id="KW-0732">Signal</keyword>
<dbReference type="PROSITE" id="PS51450">
    <property type="entry name" value="LRR"/>
    <property type="match status" value="2"/>
</dbReference>
<keyword evidence="2" id="KW-0677">Repeat</keyword>